<keyword evidence="3" id="KW-0597">Phosphoprotein</keyword>
<organism evidence="8 9">
    <name type="scientific">Cohnella hashimotonis</name>
    <dbReference type="NCBI Taxonomy" id="2826895"/>
    <lineage>
        <taxon>Bacteria</taxon>
        <taxon>Bacillati</taxon>
        <taxon>Bacillota</taxon>
        <taxon>Bacilli</taxon>
        <taxon>Bacillales</taxon>
        <taxon>Paenibacillaceae</taxon>
        <taxon>Cohnella</taxon>
    </lineage>
</organism>
<gene>
    <name evidence="8" type="ORF">KB449_32980</name>
</gene>
<evidence type="ECO:0000313" key="8">
    <source>
        <dbReference type="EMBL" id="MDI4649788.1"/>
    </source>
</evidence>
<protein>
    <submittedName>
        <fullName evidence="8">Histidine kinase</fullName>
    </submittedName>
</protein>
<dbReference type="InterPro" id="IPR050640">
    <property type="entry name" value="Bact_2-comp_sensor_kinase"/>
</dbReference>
<evidence type="ECO:0000256" key="3">
    <source>
        <dbReference type="ARBA" id="ARBA00022553"/>
    </source>
</evidence>
<evidence type="ECO:0000256" key="1">
    <source>
        <dbReference type="ARBA" id="ARBA00004651"/>
    </source>
</evidence>
<dbReference type="PANTHER" id="PTHR34220:SF7">
    <property type="entry name" value="SENSOR HISTIDINE KINASE YPDA"/>
    <property type="match status" value="1"/>
</dbReference>
<dbReference type="EMBL" id="JAGRPV010000001">
    <property type="protein sequence ID" value="MDI4649788.1"/>
    <property type="molecule type" value="Genomic_DNA"/>
</dbReference>
<dbReference type="PROSITE" id="PS50885">
    <property type="entry name" value="HAMP"/>
    <property type="match status" value="1"/>
</dbReference>
<dbReference type="Pfam" id="PF06580">
    <property type="entry name" value="His_kinase"/>
    <property type="match status" value="1"/>
</dbReference>
<keyword evidence="6" id="KW-1133">Transmembrane helix</keyword>
<dbReference type="InterPro" id="IPR010559">
    <property type="entry name" value="Sig_transdc_His_kin_internal"/>
</dbReference>
<keyword evidence="2" id="KW-1003">Cell membrane</keyword>
<comment type="subcellular location">
    <subcellularLocation>
        <location evidence="1">Cell membrane</location>
        <topology evidence="1">Multi-pass membrane protein</topology>
    </subcellularLocation>
</comment>
<evidence type="ECO:0000256" key="5">
    <source>
        <dbReference type="ARBA" id="ARBA00023136"/>
    </source>
</evidence>
<dbReference type="PANTHER" id="PTHR34220">
    <property type="entry name" value="SENSOR HISTIDINE KINASE YPDA"/>
    <property type="match status" value="1"/>
</dbReference>
<keyword evidence="8" id="KW-0418">Kinase</keyword>
<evidence type="ECO:0000259" key="7">
    <source>
        <dbReference type="PROSITE" id="PS50885"/>
    </source>
</evidence>
<keyword evidence="9" id="KW-1185">Reference proteome</keyword>
<reference evidence="8" key="1">
    <citation type="submission" date="2023-04" db="EMBL/GenBank/DDBJ databases">
        <title>Comparative genomic analysis of Cohnella hashimotonis sp. nov., isolated from the International Space Station.</title>
        <authorList>
            <person name="Venkateswaran K."/>
            <person name="Simpson A."/>
        </authorList>
    </citation>
    <scope>NUCLEOTIDE SEQUENCE</scope>
    <source>
        <strain evidence="8">F6_2S_P_1</strain>
    </source>
</reference>
<dbReference type="SUPFAM" id="SSF55874">
    <property type="entry name" value="ATPase domain of HSP90 chaperone/DNA topoisomerase II/histidine kinase"/>
    <property type="match status" value="1"/>
</dbReference>
<evidence type="ECO:0000256" key="4">
    <source>
        <dbReference type="ARBA" id="ARBA00022679"/>
    </source>
</evidence>
<dbReference type="InterPro" id="IPR003660">
    <property type="entry name" value="HAMP_dom"/>
</dbReference>
<dbReference type="CDD" id="cd06225">
    <property type="entry name" value="HAMP"/>
    <property type="match status" value="1"/>
</dbReference>
<accession>A0ABT6TSH6</accession>
<dbReference type="SUPFAM" id="SSF158472">
    <property type="entry name" value="HAMP domain-like"/>
    <property type="match status" value="1"/>
</dbReference>
<keyword evidence="4" id="KW-0808">Transferase</keyword>
<evidence type="ECO:0000256" key="2">
    <source>
        <dbReference type="ARBA" id="ARBA00022475"/>
    </source>
</evidence>
<feature type="transmembrane region" description="Helical" evidence="6">
    <location>
        <begin position="7"/>
        <end position="26"/>
    </location>
</feature>
<feature type="domain" description="HAMP" evidence="7">
    <location>
        <begin position="307"/>
        <end position="359"/>
    </location>
</feature>
<dbReference type="Gene3D" id="3.30.565.10">
    <property type="entry name" value="Histidine kinase-like ATPase, C-terminal domain"/>
    <property type="match status" value="1"/>
</dbReference>
<dbReference type="InterPro" id="IPR036890">
    <property type="entry name" value="HATPase_C_sf"/>
</dbReference>
<keyword evidence="6" id="KW-0812">Transmembrane</keyword>
<sequence>MNLITKVILLIVMILIPILGLYAYSYRQSVHVIENQINTRNEEKLANFLNQIEILLDQNMLFAALATKDPEIKSVAFGNLPESGYDRFNVIQSLQSKLSLFSITNKIMNVISIYFPRSQLFLTTDTTSVFERDAFFKSYTPNWRLNKVEVNGIPMDAFSRFFASPLHEDPDGLMNAELIIRVDFFTQNITNLLDGFKLAGNSDAFFYRSADEVVYSSTANTQRIKQLLQNYPMDQYTSQSKFHDIVSIDGKKYLLYTLASSKVDWSLVDIEPLDEILKPVVHSRNLFYAILLLLLLLGTLAASLLYFHIQVPIRILIRGVEHIKNKNFGYRIRKRRNNEFQQLFDSFNGMGMEIDHLLKRVYAEEIRSREAIMKQLQSQINPHFLYNCLAYMINMAKMNNNKSVIAMAHNLGDYYKYTTRNETLVTTLINEIELAVNYMNIMNHQLDKFQYTCDIPESMKTIKIPKLIFQPIIENAIVHGLEEILEDGWITIVGIEEPDGYRLVVEDNGPGLSREALEALKSKIAMENNESEQTGLWNVHHRFKYYFGPNSGMLLNHSALGGLKVELYWGK</sequence>
<dbReference type="RefSeq" id="WP_282912395.1">
    <property type="nucleotide sequence ID" value="NZ_JAGRPV010000001.1"/>
</dbReference>
<comment type="caution">
    <text evidence="8">The sequence shown here is derived from an EMBL/GenBank/DDBJ whole genome shotgun (WGS) entry which is preliminary data.</text>
</comment>
<keyword evidence="5 6" id="KW-0472">Membrane</keyword>
<dbReference type="Gene3D" id="6.10.340.10">
    <property type="match status" value="1"/>
</dbReference>
<dbReference type="Proteomes" id="UP001161691">
    <property type="component" value="Unassembled WGS sequence"/>
</dbReference>
<proteinExistence type="predicted"/>
<dbReference type="SMART" id="SM00304">
    <property type="entry name" value="HAMP"/>
    <property type="match status" value="1"/>
</dbReference>
<evidence type="ECO:0000313" key="9">
    <source>
        <dbReference type="Proteomes" id="UP001161691"/>
    </source>
</evidence>
<feature type="transmembrane region" description="Helical" evidence="6">
    <location>
        <begin position="286"/>
        <end position="309"/>
    </location>
</feature>
<dbReference type="GO" id="GO:0016301">
    <property type="term" value="F:kinase activity"/>
    <property type="evidence" value="ECO:0007669"/>
    <property type="project" value="UniProtKB-KW"/>
</dbReference>
<evidence type="ECO:0000256" key="6">
    <source>
        <dbReference type="SAM" id="Phobius"/>
    </source>
</evidence>
<name>A0ABT6TSH6_9BACL</name>